<evidence type="ECO:0000313" key="2">
    <source>
        <dbReference type="Proteomes" id="UP001301958"/>
    </source>
</evidence>
<organism evidence="1 2">
    <name type="scientific">Podospora fimiseda</name>
    <dbReference type="NCBI Taxonomy" id="252190"/>
    <lineage>
        <taxon>Eukaryota</taxon>
        <taxon>Fungi</taxon>
        <taxon>Dikarya</taxon>
        <taxon>Ascomycota</taxon>
        <taxon>Pezizomycotina</taxon>
        <taxon>Sordariomycetes</taxon>
        <taxon>Sordariomycetidae</taxon>
        <taxon>Sordariales</taxon>
        <taxon>Podosporaceae</taxon>
        <taxon>Podospora</taxon>
    </lineage>
</organism>
<reference evidence="1" key="1">
    <citation type="journal article" date="2023" name="Mol. Phylogenet. Evol.">
        <title>Genome-scale phylogeny and comparative genomics of the fungal order Sordariales.</title>
        <authorList>
            <person name="Hensen N."/>
            <person name="Bonometti L."/>
            <person name="Westerberg I."/>
            <person name="Brannstrom I.O."/>
            <person name="Guillou S."/>
            <person name="Cros-Aarteil S."/>
            <person name="Calhoun S."/>
            <person name="Haridas S."/>
            <person name="Kuo A."/>
            <person name="Mondo S."/>
            <person name="Pangilinan J."/>
            <person name="Riley R."/>
            <person name="LaButti K."/>
            <person name="Andreopoulos B."/>
            <person name="Lipzen A."/>
            <person name="Chen C."/>
            <person name="Yan M."/>
            <person name="Daum C."/>
            <person name="Ng V."/>
            <person name="Clum A."/>
            <person name="Steindorff A."/>
            <person name="Ohm R.A."/>
            <person name="Martin F."/>
            <person name="Silar P."/>
            <person name="Natvig D.O."/>
            <person name="Lalanne C."/>
            <person name="Gautier V."/>
            <person name="Ament-Velasquez S.L."/>
            <person name="Kruys A."/>
            <person name="Hutchinson M.I."/>
            <person name="Powell A.J."/>
            <person name="Barry K."/>
            <person name="Miller A.N."/>
            <person name="Grigoriev I.V."/>
            <person name="Debuchy R."/>
            <person name="Gladieux P."/>
            <person name="Hiltunen Thoren M."/>
            <person name="Johannesson H."/>
        </authorList>
    </citation>
    <scope>NUCLEOTIDE SEQUENCE</scope>
    <source>
        <strain evidence="1">CBS 990.96</strain>
    </source>
</reference>
<proteinExistence type="predicted"/>
<dbReference type="SUPFAM" id="SSF54768">
    <property type="entry name" value="dsRNA-binding domain-like"/>
    <property type="match status" value="1"/>
</dbReference>
<dbReference type="AlphaFoldDB" id="A0AAN7BEB5"/>
<keyword evidence="2" id="KW-1185">Reference proteome</keyword>
<gene>
    <name evidence="1" type="ORF">QBC38DRAFT_378285</name>
</gene>
<evidence type="ECO:0000313" key="1">
    <source>
        <dbReference type="EMBL" id="KAK4220808.1"/>
    </source>
</evidence>
<dbReference type="Proteomes" id="UP001301958">
    <property type="component" value="Unassembled WGS sequence"/>
</dbReference>
<protein>
    <submittedName>
        <fullName evidence="1">Uncharacterized protein</fullName>
    </submittedName>
</protein>
<name>A0AAN7BEB5_9PEZI</name>
<sequence length="80" mass="9065">DTCHSYSLAAPKYAIFSDPRGRRTAWTAEVTIDNKVFRARNFYDGSVNAFRDAAEVAFIFIKNNSITHTMMGQAEMLPRC</sequence>
<comment type="caution">
    <text evidence="1">The sequence shown here is derived from an EMBL/GenBank/DDBJ whole genome shotgun (WGS) entry which is preliminary data.</text>
</comment>
<dbReference type="EMBL" id="MU865636">
    <property type="protein sequence ID" value="KAK4220808.1"/>
    <property type="molecule type" value="Genomic_DNA"/>
</dbReference>
<accession>A0AAN7BEB5</accession>
<dbReference type="PANTHER" id="PTHR42030:SF1">
    <property type="entry name" value="DRBM DOMAIN-CONTAINING PROTEIN"/>
    <property type="match status" value="1"/>
</dbReference>
<reference evidence="1" key="2">
    <citation type="submission" date="2023-05" db="EMBL/GenBank/DDBJ databases">
        <authorList>
            <consortium name="Lawrence Berkeley National Laboratory"/>
            <person name="Steindorff A."/>
            <person name="Hensen N."/>
            <person name="Bonometti L."/>
            <person name="Westerberg I."/>
            <person name="Brannstrom I.O."/>
            <person name="Guillou S."/>
            <person name="Cros-Aarteil S."/>
            <person name="Calhoun S."/>
            <person name="Haridas S."/>
            <person name="Kuo A."/>
            <person name="Mondo S."/>
            <person name="Pangilinan J."/>
            <person name="Riley R."/>
            <person name="Labutti K."/>
            <person name="Andreopoulos B."/>
            <person name="Lipzen A."/>
            <person name="Chen C."/>
            <person name="Yanf M."/>
            <person name="Daum C."/>
            <person name="Ng V."/>
            <person name="Clum A."/>
            <person name="Ohm R."/>
            <person name="Martin F."/>
            <person name="Silar P."/>
            <person name="Natvig D."/>
            <person name="Lalanne C."/>
            <person name="Gautier V."/>
            <person name="Ament-Velasquez S.L."/>
            <person name="Kruys A."/>
            <person name="Hutchinson M.I."/>
            <person name="Powell A.J."/>
            <person name="Barry K."/>
            <person name="Miller A.N."/>
            <person name="Grigoriev I.V."/>
            <person name="Debuchy R."/>
            <person name="Gladieux P."/>
            <person name="Thoren M.H."/>
            <person name="Johannesson H."/>
        </authorList>
    </citation>
    <scope>NUCLEOTIDE SEQUENCE</scope>
    <source>
        <strain evidence="1">CBS 990.96</strain>
    </source>
</reference>
<feature type="non-terminal residue" evidence="1">
    <location>
        <position position="1"/>
    </location>
</feature>
<dbReference type="PANTHER" id="PTHR42030">
    <property type="entry name" value="DRBM DOMAIN-CONTAINING PROTEIN"/>
    <property type="match status" value="1"/>
</dbReference>